<evidence type="ECO:0000313" key="1">
    <source>
        <dbReference type="EMBL" id="RPA96782.1"/>
    </source>
</evidence>
<proteinExistence type="predicted"/>
<reference evidence="1 2" key="1">
    <citation type="journal article" date="2018" name="Nat. Ecol. Evol.">
        <title>Pezizomycetes genomes reveal the molecular basis of ectomycorrhizal truffle lifestyle.</title>
        <authorList>
            <person name="Murat C."/>
            <person name="Payen T."/>
            <person name="Noel B."/>
            <person name="Kuo A."/>
            <person name="Morin E."/>
            <person name="Chen J."/>
            <person name="Kohler A."/>
            <person name="Krizsan K."/>
            <person name="Balestrini R."/>
            <person name="Da Silva C."/>
            <person name="Montanini B."/>
            <person name="Hainaut M."/>
            <person name="Levati E."/>
            <person name="Barry K.W."/>
            <person name="Belfiori B."/>
            <person name="Cichocki N."/>
            <person name="Clum A."/>
            <person name="Dockter R.B."/>
            <person name="Fauchery L."/>
            <person name="Guy J."/>
            <person name="Iotti M."/>
            <person name="Le Tacon F."/>
            <person name="Lindquist E.A."/>
            <person name="Lipzen A."/>
            <person name="Malagnac F."/>
            <person name="Mello A."/>
            <person name="Molinier V."/>
            <person name="Miyauchi S."/>
            <person name="Poulain J."/>
            <person name="Riccioni C."/>
            <person name="Rubini A."/>
            <person name="Sitrit Y."/>
            <person name="Splivallo R."/>
            <person name="Traeger S."/>
            <person name="Wang M."/>
            <person name="Zifcakova L."/>
            <person name="Wipf D."/>
            <person name="Zambonelli A."/>
            <person name="Paolocci F."/>
            <person name="Nowrousian M."/>
            <person name="Ottonello S."/>
            <person name="Baldrian P."/>
            <person name="Spatafora J.W."/>
            <person name="Henrissat B."/>
            <person name="Nagy L.G."/>
            <person name="Aury J.M."/>
            <person name="Wincker P."/>
            <person name="Grigoriev I.V."/>
            <person name="Bonfante P."/>
            <person name="Martin F.M."/>
        </authorList>
    </citation>
    <scope>NUCLEOTIDE SEQUENCE [LARGE SCALE GENOMIC DNA]</scope>
    <source>
        <strain evidence="1 2">120613-1</strain>
    </source>
</reference>
<dbReference type="Proteomes" id="UP000276215">
    <property type="component" value="Unassembled WGS sequence"/>
</dbReference>
<organism evidence="1 2">
    <name type="scientific">Choiromyces venosus 120613-1</name>
    <dbReference type="NCBI Taxonomy" id="1336337"/>
    <lineage>
        <taxon>Eukaryota</taxon>
        <taxon>Fungi</taxon>
        <taxon>Dikarya</taxon>
        <taxon>Ascomycota</taxon>
        <taxon>Pezizomycotina</taxon>
        <taxon>Pezizomycetes</taxon>
        <taxon>Pezizales</taxon>
        <taxon>Tuberaceae</taxon>
        <taxon>Choiromyces</taxon>
    </lineage>
</organism>
<dbReference type="AlphaFoldDB" id="A0A3N4JET8"/>
<name>A0A3N4JET8_9PEZI</name>
<sequence length="83" mass="9275">MPSGQLEDENEAAPALPLPVLAVPPTTATSRLVFFNNMKFRLGVANRGAAIARTVSRLRGYGFCRTWWAMASGWVRAFIWGYW</sequence>
<gene>
    <name evidence="1" type="ORF">L873DRAFT_1810832</name>
</gene>
<keyword evidence="2" id="KW-1185">Reference proteome</keyword>
<dbReference type="EMBL" id="ML120411">
    <property type="protein sequence ID" value="RPA96782.1"/>
    <property type="molecule type" value="Genomic_DNA"/>
</dbReference>
<protein>
    <submittedName>
        <fullName evidence="1">Uncharacterized protein</fullName>
    </submittedName>
</protein>
<accession>A0A3N4JET8</accession>
<evidence type="ECO:0000313" key="2">
    <source>
        <dbReference type="Proteomes" id="UP000276215"/>
    </source>
</evidence>